<feature type="transmembrane region" description="Helical" evidence="1">
    <location>
        <begin position="59"/>
        <end position="79"/>
    </location>
</feature>
<feature type="transmembrane region" description="Helical" evidence="1">
    <location>
        <begin position="29"/>
        <end position="47"/>
    </location>
</feature>
<keyword evidence="1" id="KW-1133">Transmembrane helix</keyword>
<keyword evidence="1" id="KW-0812">Transmembrane</keyword>
<accession>A0A1H3G1U4</accession>
<reference evidence="3" key="1">
    <citation type="submission" date="2016-10" db="EMBL/GenBank/DDBJ databases">
        <authorList>
            <person name="Varghese N."/>
            <person name="Submissions S."/>
        </authorList>
    </citation>
    <scope>NUCLEOTIDE SEQUENCE [LARGE SCALE GENOMIC DNA]</scope>
    <source>
        <strain evidence="3">DSM 13490</strain>
    </source>
</reference>
<proteinExistence type="predicted"/>
<evidence type="ECO:0000256" key="1">
    <source>
        <dbReference type="SAM" id="Phobius"/>
    </source>
</evidence>
<evidence type="ECO:0000313" key="2">
    <source>
        <dbReference type="EMBL" id="SDX96987.1"/>
    </source>
</evidence>
<dbReference type="AlphaFoldDB" id="A0A1H3G1U4"/>
<organism evidence="2 3">
    <name type="scientific">Acetomicrobium thermoterrenum DSM 13490</name>
    <dbReference type="NCBI Taxonomy" id="1120987"/>
    <lineage>
        <taxon>Bacteria</taxon>
        <taxon>Thermotogati</taxon>
        <taxon>Synergistota</taxon>
        <taxon>Synergistia</taxon>
        <taxon>Synergistales</taxon>
        <taxon>Acetomicrobiaceae</taxon>
        <taxon>Acetomicrobium</taxon>
    </lineage>
</organism>
<dbReference type="Proteomes" id="UP000199266">
    <property type="component" value="Unassembled WGS sequence"/>
</dbReference>
<evidence type="ECO:0000313" key="3">
    <source>
        <dbReference type="Proteomes" id="UP000199266"/>
    </source>
</evidence>
<dbReference type="EMBL" id="FNPD01000007">
    <property type="protein sequence ID" value="SDX96987.1"/>
    <property type="molecule type" value="Genomic_DNA"/>
</dbReference>
<keyword evidence="3" id="KW-1185">Reference proteome</keyword>
<gene>
    <name evidence="2" type="ORF">SAMN03080603_01330</name>
</gene>
<protein>
    <submittedName>
        <fullName evidence="2">Uncharacterized protein</fullName>
    </submittedName>
</protein>
<feature type="transmembrane region" description="Helical" evidence="1">
    <location>
        <begin position="85"/>
        <end position="102"/>
    </location>
</feature>
<keyword evidence="1" id="KW-0472">Membrane</keyword>
<name>A0A1H3G1U4_9BACT</name>
<sequence length="140" mass="15753">MRAKSTLVALALILTKTLDYILAVTLQSIFIIYIVHDIAFIALPIVNKKFYVSDIFRPGKFLVLGSGLFFICCMIALSYKMIIQTWQLILICAGVGTGIFLYRKVRDFKSEVLSEAKKAIIKRGSCWWFLTNGGFSIALC</sequence>